<evidence type="ECO:0000313" key="3">
    <source>
        <dbReference type="EMBL" id="ODS23428.1"/>
    </source>
</evidence>
<dbReference type="EMBL" id="MDLC01000029">
    <property type="protein sequence ID" value="ODS23428.1"/>
    <property type="molecule type" value="Genomic_DNA"/>
</dbReference>
<dbReference type="PANTHER" id="PTHR34136">
    <property type="match status" value="1"/>
</dbReference>
<dbReference type="NCBIfam" id="TIGR00696">
    <property type="entry name" value="wecG_tagA_cpsF"/>
    <property type="match status" value="1"/>
</dbReference>
<organism evidence="3 4">
    <name type="scientific">Candidatus Endobugula sertula</name>
    <name type="common">Bugula neritina bacterial symbiont</name>
    <dbReference type="NCBI Taxonomy" id="62101"/>
    <lineage>
        <taxon>Bacteria</taxon>
        <taxon>Pseudomonadati</taxon>
        <taxon>Pseudomonadota</taxon>
        <taxon>Gammaproteobacteria</taxon>
        <taxon>Cellvibrionales</taxon>
        <taxon>Cellvibrionaceae</taxon>
        <taxon>Candidatus Endobugula</taxon>
    </lineage>
</organism>
<dbReference type="CDD" id="cd06533">
    <property type="entry name" value="Glyco_transf_WecG_TagA"/>
    <property type="match status" value="1"/>
</dbReference>
<evidence type="ECO:0000256" key="1">
    <source>
        <dbReference type="ARBA" id="ARBA00022676"/>
    </source>
</evidence>
<gene>
    <name evidence="3" type="ORF">AB835_09105</name>
</gene>
<keyword evidence="2" id="KW-0808">Transferase</keyword>
<dbReference type="Proteomes" id="UP000242502">
    <property type="component" value="Unassembled WGS sequence"/>
</dbReference>
<name>A0A1D2QPC1_9GAMM</name>
<dbReference type="AlphaFoldDB" id="A0A1D2QPC1"/>
<dbReference type="STRING" id="62101.AB835_09105"/>
<dbReference type="PANTHER" id="PTHR34136:SF1">
    <property type="entry name" value="UDP-N-ACETYL-D-MANNOSAMINURONIC ACID TRANSFERASE"/>
    <property type="match status" value="1"/>
</dbReference>
<proteinExistence type="predicted"/>
<dbReference type="Pfam" id="PF03808">
    <property type="entry name" value="Glyco_tran_WecG"/>
    <property type="match status" value="1"/>
</dbReference>
<evidence type="ECO:0008006" key="5">
    <source>
        <dbReference type="Google" id="ProtNLM"/>
    </source>
</evidence>
<keyword evidence="1" id="KW-0328">Glycosyltransferase</keyword>
<accession>A0A1D2QPC1</accession>
<evidence type="ECO:0000256" key="2">
    <source>
        <dbReference type="ARBA" id="ARBA00022679"/>
    </source>
</evidence>
<dbReference type="InterPro" id="IPR004629">
    <property type="entry name" value="WecG_TagA_CpsF"/>
</dbReference>
<dbReference type="GO" id="GO:0016758">
    <property type="term" value="F:hexosyltransferase activity"/>
    <property type="evidence" value="ECO:0007669"/>
    <property type="project" value="TreeGrafter"/>
</dbReference>
<evidence type="ECO:0000313" key="4">
    <source>
        <dbReference type="Proteomes" id="UP000242502"/>
    </source>
</evidence>
<reference evidence="3 4" key="1">
    <citation type="journal article" date="2016" name="Appl. Environ. Microbiol.">
        <title>Lack of Overt Genome Reduction in the Bryostatin-Producing Bryozoan Symbiont "Candidatus Endobugula sertula".</title>
        <authorList>
            <person name="Miller I.J."/>
            <person name="Vanee N."/>
            <person name="Fong S.S."/>
            <person name="Lim-Fong G.E."/>
            <person name="Kwan J.C."/>
        </authorList>
    </citation>
    <scope>NUCLEOTIDE SEQUENCE [LARGE SCALE GENOMIC DNA]</scope>
    <source>
        <strain evidence="3">AB1-4</strain>
    </source>
</reference>
<protein>
    <recommendedName>
        <fullName evidence="5">Glycosyl transferase</fullName>
    </recommendedName>
</protein>
<sequence length="156" mass="18109">MTQYLFDHTLTNESKITVVGCTEEGIAKLQKKYSHLTIQHLNPSMGFINQADEVNNLIEQLKQYNAEYIFLAVGSPQQEVFAAQLKQSGLTGVALCIGASINFLVGVEYRAPKWMQVLHLEWFYRMTQDPKRLVKRYTMNAVYLPKILWYLRKAYR</sequence>
<comment type="caution">
    <text evidence="3">The sequence shown here is derived from an EMBL/GenBank/DDBJ whole genome shotgun (WGS) entry which is preliminary data.</text>
</comment>